<evidence type="ECO:0000256" key="3">
    <source>
        <dbReference type="PROSITE-ProRule" id="PRU00023"/>
    </source>
</evidence>
<accession>R8BQN6</accession>
<dbReference type="GeneID" id="19323198"/>
<keyword evidence="1" id="KW-0677">Repeat</keyword>
<dbReference type="Pfam" id="PF12796">
    <property type="entry name" value="Ank_2"/>
    <property type="match status" value="1"/>
</dbReference>
<dbReference type="SMART" id="SM00248">
    <property type="entry name" value="ANK"/>
    <property type="match status" value="9"/>
</dbReference>
<dbReference type="EMBL" id="KB932987">
    <property type="protein sequence ID" value="EOO01595.1"/>
    <property type="molecule type" value="Genomic_DNA"/>
</dbReference>
<keyword evidence="2 3" id="KW-0040">ANK repeat</keyword>
<dbReference type="eggNOG" id="KOG4177">
    <property type="taxonomic scope" value="Eukaryota"/>
</dbReference>
<dbReference type="SUPFAM" id="SSF48403">
    <property type="entry name" value="Ankyrin repeat"/>
    <property type="match status" value="2"/>
</dbReference>
<dbReference type="Proteomes" id="UP000014074">
    <property type="component" value="Unassembled WGS sequence"/>
</dbReference>
<dbReference type="PANTHER" id="PTHR24198:SF165">
    <property type="entry name" value="ANKYRIN REPEAT-CONTAINING PROTEIN-RELATED"/>
    <property type="match status" value="1"/>
</dbReference>
<dbReference type="AlphaFoldDB" id="R8BQN6"/>
<dbReference type="HOGENOM" id="CLU_562819_0_0_1"/>
<evidence type="ECO:0000256" key="2">
    <source>
        <dbReference type="ARBA" id="ARBA00023043"/>
    </source>
</evidence>
<dbReference type="Gene3D" id="1.25.40.20">
    <property type="entry name" value="Ankyrin repeat-containing domain"/>
    <property type="match status" value="3"/>
</dbReference>
<dbReference type="PANTHER" id="PTHR24198">
    <property type="entry name" value="ANKYRIN REPEAT AND PROTEIN KINASE DOMAIN-CONTAINING PROTEIN"/>
    <property type="match status" value="1"/>
</dbReference>
<keyword evidence="5" id="KW-1185">Reference proteome</keyword>
<protein>
    <submittedName>
        <fullName evidence="4">Uncharacterized protein</fullName>
    </submittedName>
</protein>
<dbReference type="PROSITE" id="PS50088">
    <property type="entry name" value="ANK_REPEAT"/>
    <property type="match status" value="1"/>
</dbReference>
<dbReference type="InterPro" id="IPR036770">
    <property type="entry name" value="Ankyrin_rpt-contain_sf"/>
</dbReference>
<dbReference type="KEGG" id="tmn:UCRPA7_2901"/>
<dbReference type="OrthoDB" id="4772757at2759"/>
<gene>
    <name evidence="4" type="ORF">UCRPA7_2901</name>
</gene>
<dbReference type="PROSITE" id="PS50297">
    <property type="entry name" value="ANK_REP_REGION"/>
    <property type="match status" value="1"/>
</dbReference>
<evidence type="ECO:0000256" key="1">
    <source>
        <dbReference type="ARBA" id="ARBA00022737"/>
    </source>
</evidence>
<reference evidence="5" key="1">
    <citation type="journal article" date="2013" name="Genome Announc.">
        <title>Draft genome sequence of the ascomycete Phaeoacremonium aleophilum strain UCR-PA7, a causal agent of the esca disease complex in grapevines.</title>
        <authorList>
            <person name="Blanco-Ulate B."/>
            <person name="Rolshausen P."/>
            <person name="Cantu D."/>
        </authorList>
    </citation>
    <scope>NUCLEOTIDE SEQUENCE [LARGE SCALE GENOMIC DNA]</scope>
    <source>
        <strain evidence="5">UCR-PA7</strain>
    </source>
</reference>
<proteinExistence type="predicted"/>
<evidence type="ECO:0000313" key="5">
    <source>
        <dbReference type="Proteomes" id="UP000014074"/>
    </source>
</evidence>
<feature type="repeat" description="ANK" evidence="3">
    <location>
        <begin position="238"/>
        <end position="270"/>
    </location>
</feature>
<name>R8BQN6_PHAM7</name>
<dbReference type="RefSeq" id="XP_007913652.1">
    <property type="nucleotide sequence ID" value="XM_007915461.1"/>
</dbReference>
<dbReference type="InterPro" id="IPR002110">
    <property type="entry name" value="Ankyrin_rpt"/>
</dbReference>
<organism evidence="4 5">
    <name type="scientific">Phaeoacremonium minimum (strain UCR-PA7)</name>
    <name type="common">Esca disease fungus</name>
    <name type="synonym">Togninia minima</name>
    <dbReference type="NCBI Taxonomy" id="1286976"/>
    <lineage>
        <taxon>Eukaryota</taxon>
        <taxon>Fungi</taxon>
        <taxon>Dikarya</taxon>
        <taxon>Ascomycota</taxon>
        <taxon>Pezizomycotina</taxon>
        <taxon>Sordariomycetes</taxon>
        <taxon>Sordariomycetidae</taxon>
        <taxon>Togniniales</taxon>
        <taxon>Togniniaceae</taxon>
        <taxon>Phaeoacremonium</taxon>
    </lineage>
</organism>
<sequence>MQASTHLWKEPRSPVHGDLLVRAIRQSEHQLVSVLLEYDPDVHSLISNESPIEAACSTADLITFRAVLQHVDKDRINEVSLQRRPLIHHVVFDSNFYKVEKTKDLLLHGADPNATFATRDKESIISLVAGRGQFGIVDLLVEFGGDIYNAEHNGFTVATAAATYGNVQLLKRLRSGEAPEGYFAKTFSMFFYDKLNRQWRPGKGCTLLHSAAAGSLGYTTQYLLDEDLGLSVNAISEHRVTPLHVATQRGNIEAVMALIERGANVNMRDARGWLPLDCAFDVRDREIARVLIEEGSEKTSIVQWLSLQRTVLEDLNKASGQRQRTFHTAFDLEAAIKTGNLNECKAIIVDEGCSIDAILPSCQGCPPLFSSVRANRPEIVSWLISMGANPDNVLCWGHRELFCGLAPLATHYLTSTKCLEQLLTYVLLRRIDVFNQPHNPLHVAAQNGNTSFLLTIIAHIRSYEKEYRFVSPWHIPSLLSLVTCL</sequence>
<evidence type="ECO:0000313" key="4">
    <source>
        <dbReference type="EMBL" id="EOO01595.1"/>
    </source>
</evidence>